<feature type="region of interest" description="Disordered" evidence="1">
    <location>
        <begin position="92"/>
        <end position="171"/>
    </location>
</feature>
<protein>
    <recommendedName>
        <fullName evidence="5">REJ domain-containing protein</fullName>
    </recommendedName>
</protein>
<name>A0A6A6EJB0_9PEZI</name>
<feature type="chain" id="PRO_5025499324" description="REJ domain-containing protein" evidence="2">
    <location>
        <begin position="21"/>
        <end position="265"/>
    </location>
</feature>
<reference evidence="3" key="1">
    <citation type="journal article" date="2020" name="Stud. Mycol.">
        <title>101 Dothideomycetes genomes: a test case for predicting lifestyles and emergence of pathogens.</title>
        <authorList>
            <person name="Haridas S."/>
            <person name="Albert R."/>
            <person name="Binder M."/>
            <person name="Bloem J."/>
            <person name="Labutti K."/>
            <person name="Salamov A."/>
            <person name="Andreopoulos B."/>
            <person name="Baker S."/>
            <person name="Barry K."/>
            <person name="Bills G."/>
            <person name="Bluhm B."/>
            <person name="Cannon C."/>
            <person name="Castanera R."/>
            <person name="Culley D."/>
            <person name="Daum C."/>
            <person name="Ezra D."/>
            <person name="Gonzalez J."/>
            <person name="Henrissat B."/>
            <person name="Kuo A."/>
            <person name="Liang C."/>
            <person name="Lipzen A."/>
            <person name="Lutzoni F."/>
            <person name="Magnuson J."/>
            <person name="Mondo S."/>
            <person name="Nolan M."/>
            <person name="Ohm R."/>
            <person name="Pangilinan J."/>
            <person name="Park H.-J."/>
            <person name="Ramirez L."/>
            <person name="Alfaro M."/>
            <person name="Sun H."/>
            <person name="Tritt A."/>
            <person name="Yoshinaga Y."/>
            <person name="Zwiers L.-H."/>
            <person name="Turgeon B."/>
            <person name="Goodwin S."/>
            <person name="Spatafora J."/>
            <person name="Crous P."/>
            <person name="Grigoriev I."/>
        </authorList>
    </citation>
    <scope>NUCLEOTIDE SEQUENCE</scope>
    <source>
        <strain evidence="3">CBS 207.26</strain>
    </source>
</reference>
<dbReference type="OrthoDB" id="3798369at2759"/>
<feature type="signal peptide" evidence="2">
    <location>
        <begin position="1"/>
        <end position="20"/>
    </location>
</feature>
<accession>A0A6A6EJB0</accession>
<feature type="compositionally biased region" description="Low complexity" evidence="1">
    <location>
        <begin position="122"/>
        <end position="147"/>
    </location>
</feature>
<evidence type="ECO:0000313" key="4">
    <source>
        <dbReference type="Proteomes" id="UP000800200"/>
    </source>
</evidence>
<feature type="compositionally biased region" description="Polar residues" evidence="1">
    <location>
        <begin position="148"/>
        <end position="169"/>
    </location>
</feature>
<proteinExistence type="predicted"/>
<feature type="compositionally biased region" description="Low complexity" evidence="1">
    <location>
        <begin position="104"/>
        <end position="114"/>
    </location>
</feature>
<keyword evidence="2" id="KW-0732">Signal</keyword>
<evidence type="ECO:0000313" key="3">
    <source>
        <dbReference type="EMBL" id="KAF2191461.1"/>
    </source>
</evidence>
<keyword evidence="4" id="KW-1185">Reference proteome</keyword>
<organism evidence="3 4">
    <name type="scientific">Zopfia rhizophila CBS 207.26</name>
    <dbReference type="NCBI Taxonomy" id="1314779"/>
    <lineage>
        <taxon>Eukaryota</taxon>
        <taxon>Fungi</taxon>
        <taxon>Dikarya</taxon>
        <taxon>Ascomycota</taxon>
        <taxon>Pezizomycotina</taxon>
        <taxon>Dothideomycetes</taxon>
        <taxon>Dothideomycetes incertae sedis</taxon>
        <taxon>Zopfiaceae</taxon>
        <taxon>Zopfia</taxon>
    </lineage>
</organism>
<evidence type="ECO:0000256" key="2">
    <source>
        <dbReference type="SAM" id="SignalP"/>
    </source>
</evidence>
<evidence type="ECO:0008006" key="5">
    <source>
        <dbReference type="Google" id="ProtNLM"/>
    </source>
</evidence>
<evidence type="ECO:0000256" key="1">
    <source>
        <dbReference type="SAM" id="MobiDB-lite"/>
    </source>
</evidence>
<sequence length="265" mass="27949">MPFTLLYLAFILSTSTLSNALPLDGALRPRQQLAPRGKSYSIVNVDGGSTPALEPTTIVETVTPPERTKTETLEVTDVAPTVTDKITSIIVETSLATPPPPSTTPEISHSSSSTWGEPFHLTPDPTSKKPNSTSSPSPITSSAVSYSLVSTPGSTPQLQSPSTTPSATGEPSIVTVVITTTQMGPTEYYDNGLWHTSYAVKTFETVVFSAMTSSASTEATPSTTTVPSITENISTLSISLPTLAISSVQAYNQTQIPGRRRALVF</sequence>
<dbReference type="AlphaFoldDB" id="A0A6A6EJB0"/>
<dbReference type="Proteomes" id="UP000800200">
    <property type="component" value="Unassembled WGS sequence"/>
</dbReference>
<gene>
    <name evidence="3" type="ORF">K469DRAFT_720478</name>
</gene>
<dbReference type="EMBL" id="ML994617">
    <property type="protein sequence ID" value="KAF2191461.1"/>
    <property type="molecule type" value="Genomic_DNA"/>
</dbReference>